<dbReference type="OrthoDB" id="876946at2"/>
<dbReference type="Proteomes" id="UP000297739">
    <property type="component" value="Unassembled WGS sequence"/>
</dbReference>
<feature type="transmembrane region" description="Helical" evidence="1">
    <location>
        <begin position="332"/>
        <end position="355"/>
    </location>
</feature>
<feature type="transmembrane region" description="Helical" evidence="1">
    <location>
        <begin position="35"/>
        <end position="53"/>
    </location>
</feature>
<evidence type="ECO:0008006" key="4">
    <source>
        <dbReference type="Google" id="ProtNLM"/>
    </source>
</evidence>
<feature type="transmembrane region" description="Helical" evidence="1">
    <location>
        <begin position="213"/>
        <end position="233"/>
    </location>
</feature>
<dbReference type="RefSeq" id="WP_135495757.1">
    <property type="nucleotide sequence ID" value="NZ_SRLD01000001.1"/>
</dbReference>
<reference evidence="2 3" key="1">
    <citation type="submission" date="2019-04" db="EMBL/GenBank/DDBJ databases">
        <authorList>
            <person name="Feng G."/>
            <person name="Zhang J."/>
            <person name="Zhu H."/>
        </authorList>
    </citation>
    <scope>NUCLEOTIDE SEQUENCE [LARGE SCALE GENOMIC DNA]</scope>
    <source>
        <strain evidence="2 3">JCM 17223</strain>
    </source>
</reference>
<evidence type="ECO:0000313" key="2">
    <source>
        <dbReference type="EMBL" id="TGE20082.1"/>
    </source>
</evidence>
<dbReference type="AlphaFoldDB" id="A0A4Z0PUL0"/>
<feature type="transmembrane region" description="Helical" evidence="1">
    <location>
        <begin position="245"/>
        <end position="263"/>
    </location>
</feature>
<feature type="transmembrane region" description="Helical" evidence="1">
    <location>
        <begin position="175"/>
        <end position="193"/>
    </location>
</feature>
<proteinExistence type="predicted"/>
<evidence type="ECO:0000313" key="3">
    <source>
        <dbReference type="Proteomes" id="UP000297739"/>
    </source>
</evidence>
<name>A0A4Z0PUL0_9BACT</name>
<evidence type="ECO:0000256" key="1">
    <source>
        <dbReference type="SAM" id="Phobius"/>
    </source>
</evidence>
<gene>
    <name evidence="2" type="ORF">E5J99_00495</name>
</gene>
<keyword evidence="1" id="KW-1133">Transmembrane helix</keyword>
<feature type="transmembrane region" description="Helical" evidence="1">
    <location>
        <begin position="110"/>
        <end position="132"/>
    </location>
</feature>
<keyword evidence="3" id="KW-1185">Reference proteome</keyword>
<feature type="transmembrane region" description="Helical" evidence="1">
    <location>
        <begin position="362"/>
        <end position="385"/>
    </location>
</feature>
<feature type="transmembrane region" description="Helical" evidence="1">
    <location>
        <begin position="152"/>
        <end position="168"/>
    </location>
</feature>
<protein>
    <recommendedName>
        <fullName evidence="4">Glycosyltransferase RgtA/B/C/D-like domain-containing protein</fullName>
    </recommendedName>
</protein>
<keyword evidence="1" id="KW-0472">Membrane</keyword>
<accession>A0A4Z0PUL0</accession>
<keyword evidence="1" id="KW-0812">Transmembrane</keyword>
<sequence length="421" mass="46275">MKIVVAVGLNLLLLALALAWGRRQYHSSPLGRLLLPLLGLKMVAGVVGCLLLSDDADYFQRWSVALTSQLWDIPGRWLLTLAGDAFWHKHQELTFHGYSNTFFIIKVLSVLNLASLGSLLLNALYVTLFGFIGAWELATAVARALPQTPQGAAVVAFLLWPTVVYWTAGLTKECLLLGSGAWLFALVIRWLYGSEIPRVGTVVGALLLAFLHFKMRFFFAVMLFAAIGGLALIRLVQQLGGARRRWLQVVLFAALLIAGVSVVQEISPVFRFNKFTGQLIRTYADLREGSRLRPHIEYADLAPTAESILRNTPKAIVSTVVRPMPWEELSPMYVAAGLENILLVLVLVGGAVAVARGQPGQVPFALVLVLGFYCLALAALLGLSTPNLGTLNRYRSVMLPYLLWLALQNPVAARWLRHLSL</sequence>
<dbReference type="EMBL" id="SRLD01000001">
    <property type="protein sequence ID" value="TGE20082.1"/>
    <property type="molecule type" value="Genomic_DNA"/>
</dbReference>
<comment type="caution">
    <text evidence="2">The sequence shown here is derived from an EMBL/GenBank/DDBJ whole genome shotgun (WGS) entry which is preliminary data.</text>
</comment>
<organism evidence="2 3">
    <name type="scientific">Hymenobacter elongatus</name>
    <dbReference type="NCBI Taxonomy" id="877208"/>
    <lineage>
        <taxon>Bacteria</taxon>
        <taxon>Pseudomonadati</taxon>
        <taxon>Bacteroidota</taxon>
        <taxon>Cytophagia</taxon>
        <taxon>Cytophagales</taxon>
        <taxon>Hymenobacteraceae</taxon>
        <taxon>Hymenobacter</taxon>
    </lineage>
</organism>